<comment type="caution">
    <text evidence="1">The sequence shown here is derived from an EMBL/GenBank/DDBJ whole genome shotgun (WGS) entry which is preliminary data.</text>
</comment>
<keyword evidence="2" id="KW-1185">Reference proteome</keyword>
<dbReference type="EMBL" id="JAWDID010000009">
    <property type="protein sequence ID" value="MDU0339916.1"/>
    <property type="molecule type" value="Genomic_DNA"/>
</dbReference>
<gene>
    <name evidence="1" type="ORF">RKE40_08490</name>
</gene>
<evidence type="ECO:0000313" key="2">
    <source>
        <dbReference type="Proteomes" id="UP001254257"/>
    </source>
</evidence>
<dbReference type="Gene3D" id="3.40.50.10320">
    <property type="entry name" value="LmbE-like"/>
    <property type="match status" value="1"/>
</dbReference>
<accession>A0ABU3S553</accession>
<proteinExistence type="predicted"/>
<dbReference type="InterPro" id="IPR003737">
    <property type="entry name" value="GlcNAc_PI_deacetylase-related"/>
</dbReference>
<sequence>MSDKSFVVVAAHVGDFVWRAGGAIACHAELGLKPIVVCLSYGAYGESAKLYEDKAMTAAKARDIRREEAENAAKILGAEIHFLGEEDYPLRPTAEMFETTVRLLRKHQPAFMMTHPRVDPSNWDHVETFRFAVEARQVAQAQGRPWGEIAGAPQVYCFEPHQPEICEYVPDTYLDITEVWEQKFAAMQCLKGQVSLWSYYKGVAEKNGNLARRRNFGSALYAESFQRVFPTTMNRLDPV</sequence>
<name>A0ABU3S553_9HYPH</name>
<dbReference type="RefSeq" id="WP_316017798.1">
    <property type="nucleotide sequence ID" value="NZ_JAWDID010000009.1"/>
</dbReference>
<dbReference type="InterPro" id="IPR024078">
    <property type="entry name" value="LmbE-like_dom_sf"/>
</dbReference>
<protein>
    <submittedName>
        <fullName evidence="1">PIG-L deacetylase family protein</fullName>
    </submittedName>
</protein>
<dbReference type="SUPFAM" id="SSF102588">
    <property type="entry name" value="LmbE-like"/>
    <property type="match status" value="1"/>
</dbReference>
<evidence type="ECO:0000313" key="1">
    <source>
        <dbReference type="EMBL" id="MDU0339916.1"/>
    </source>
</evidence>
<organism evidence="1 2">
    <name type="scientific">Bosea rubneri</name>
    <dbReference type="NCBI Taxonomy" id="3075434"/>
    <lineage>
        <taxon>Bacteria</taxon>
        <taxon>Pseudomonadati</taxon>
        <taxon>Pseudomonadota</taxon>
        <taxon>Alphaproteobacteria</taxon>
        <taxon>Hyphomicrobiales</taxon>
        <taxon>Boseaceae</taxon>
        <taxon>Bosea</taxon>
    </lineage>
</organism>
<dbReference type="Proteomes" id="UP001254257">
    <property type="component" value="Unassembled WGS sequence"/>
</dbReference>
<dbReference type="Pfam" id="PF02585">
    <property type="entry name" value="PIG-L"/>
    <property type="match status" value="1"/>
</dbReference>
<reference evidence="1 2" key="1">
    <citation type="submission" date="2023-09" db="EMBL/GenBank/DDBJ databases">
        <title>Whole genome shotgun sequencing (WGS) of Bosea sp. ZW T0_25, isolated from stored onions (Allium cepa).</title>
        <authorList>
            <person name="Stoll D.A."/>
            <person name="Huch M."/>
        </authorList>
    </citation>
    <scope>NUCLEOTIDE SEQUENCE [LARGE SCALE GENOMIC DNA]</scope>
    <source>
        <strain evidence="1 2">ZW T0_25</strain>
    </source>
</reference>